<comment type="caution">
    <text evidence="2">The sequence shown here is derived from an EMBL/GenBank/DDBJ whole genome shotgun (WGS) entry which is preliminary data.</text>
</comment>
<evidence type="ECO:0000313" key="2">
    <source>
        <dbReference type="EMBL" id="KKM96018.1"/>
    </source>
</evidence>
<feature type="compositionally biased region" description="Basic and acidic residues" evidence="1">
    <location>
        <begin position="1"/>
        <end position="26"/>
    </location>
</feature>
<organism evidence="2">
    <name type="scientific">marine sediment metagenome</name>
    <dbReference type="NCBI Taxonomy" id="412755"/>
    <lineage>
        <taxon>unclassified sequences</taxon>
        <taxon>metagenomes</taxon>
        <taxon>ecological metagenomes</taxon>
    </lineage>
</organism>
<accession>A0A0F9LRK3</accession>
<reference evidence="2" key="1">
    <citation type="journal article" date="2015" name="Nature">
        <title>Complex archaea that bridge the gap between prokaryotes and eukaryotes.</title>
        <authorList>
            <person name="Spang A."/>
            <person name="Saw J.H."/>
            <person name="Jorgensen S.L."/>
            <person name="Zaremba-Niedzwiedzka K."/>
            <person name="Martijn J."/>
            <person name="Lind A.E."/>
            <person name="van Eijk R."/>
            <person name="Schleper C."/>
            <person name="Guy L."/>
            <person name="Ettema T.J."/>
        </authorList>
    </citation>
    <scope>NUCLEOTIDE SEQUENCE</scope>
</reference>
<protein>
    <submittedName>
        <fullName evidence="2">Uncharacterized protein</fullName>
    </submittedName>
</protein>
<dbReference type="AlphaFoldDB" id="A0A0F9LRK3"/>
<sequence length="99" mass="11756">MADDNKPPHLKVIDAERQRREEEELRNNAYKRRSNSQKDFYAEARMNIERIRLLKQALLDSAILDEDKEILLIWSEKLIQEVLDSVSDPGPIRNKRKKI</sequence>
<gene>
    <name evidence="2" type="ORF">LCGC14_1182370</name>
</gene>
<evidence type="ECO:0000256" key="1">
    <source>
        <dbReference type="SAM" id="MobiDB-lite"/>
    </source>
</evidence>
<proteinExistence type="predicted"/>
<dbReference type="EMBL" id="LAZR01005934">
    <property type="protein sequence ID" value="KKM96018.1"/>
    <property type="molecule type" value="Genomic_DNA"/>
</dbReference>
<name>A0A0F9LRK3_9ZZZZ</name>
<feature type="region of interest" description="Disordered" evidence="1">
    <location>
        <begin position="1"/>
        <end position="32"/>
    </location>
</feature>